<dbReference type="Pfam" id="PF00111">
    <property type="entry name" value="Fer2"/>
    <property type="match status" value="1"/>
</dbReference>
<evidence type="ECO:0000313" key="7">
    <source>
        <dbReference type="EMBL" id="HHR40249.1"/>
    </source>
</evidence>
<keyword evidence="5" id="KW-0411">Iron-sulfur</keyword>
<gene>
    <name evidence="7" type="ORF">ENM42_00300</name>
</gene>
<evidence type="ECO:0000259" key="6">
    <source>
        <dbReference type="PROSITE" id="PS51085"/>
    </source>
</evidence>
<dbReference type="GO" id="GO:0046872">
    <property type="term" value="F:metal ion binding"/>
    <property type="evidence" value="ECO:0007669"/>
    <property type="project" value="UniProtKB-KW"/>
</dbReference>
<evidence type="ECO:0000256" key="2">
    <source>
        <dbReference type="ARBA" id="ARBA00022723"/>
    </source>
</evidence>
<dbReference type="FunFam" id="3.10.20.30:FF:000020">
    <property type="entry name" value="Xanthine dehydrogenase iron-sulfur subunit"/>
    <property type="match status" value="1"/>
</dbReference>
<dbReference type="GO" id="GO:0051537">
    <property type="term" value="F:2 iron, 2 sulfur cluster binding"/>
    <property type="evidence" value="ECO:0007669"/>
    <property type="project" value="UniProtKB-KW"/>
</dbReference>
<dbReference type="PROSITE" id="PS00197">
    <property type="entry name" value="2FE2S_FER_1"/>
    <property type="match status" value="1"/>
</dbReference>
<evidence type="ECO:0000256" key="4">
    <source>
        <dbReference type="ARBA" id="ARBA00023004"/>
    </source>
</evidence>
<dbReference type="SUPFAM" id="SSF54292">
    <property type="entry name" value="2Fe-2S ferredoxin-like"/>
    <property type="match status" value="1"/>
</dbReference>
<dbReference type="InterPro" id="IPR051452">
    <property type="entry name" value="Diverse_Oxidoreductases"/>
</dbReference>
<comment type="caution">
    <text evidence="7">The sequence shown here is derived from an EMBL/GenBank/DDBJ whole genome shotgun (WGS) entry which is preliminary data.</text>
</comment>
<dbReference type="EMBL" id="DRXS01000019">
    <property type="protein sequence ID" value="HHR40249.1"/>
    <property type="molecule type" value="Genomic_DNA"/>
</dbReference>
<dbReference type="InterPro" id="IPR036884">
    <property type="entry name" value="2Fe-2S-bd_dom_sf"/>
</dbReference>
<organism evidence="7">
    <name type="scientific">Caldiarchaeum subterraneum</name>
    <dbReference type="NCBI Taxonomy" id="311458"/>
    <lineage>
        <taxon>Archaea</taxon>
        <taxon>Nitrososphaerota</taxon>
        <taxon>Candidatus Caldarchaeales</taxon>
        <taxon>Candidatus Caldarchaeaceae</taxon>
        <taxon>Candidatus Caldarchaeum</taxon>
    </lineage>
</organism>
<dbReference type="CDD" id="cd00207">
    <property type="entry name" value="fer2"/>
    <property type="match status" value="1"/>
</dbReference>
<evidence type="ECO:0000256" key="3">
    <source>
        <dbReference type="ARBA" id="ARBA00023002"/>
    </source>
</evidence>
<dbReference type="InterPro" id="IPR012675">
    <property type="entry name" value="Beta-grasp_dom_sf"/>
</dbReference>
<name>A0A7C5U7G2_CALS0</name>
<dbReference type="Gene3D" id="3.10.20.30">
    <property type="match status" value="1"/>
</dbReference>
<dbReference type="GO" id="GO:0016491">
    <property type="term" value="F:oxidoreductase activity"/>
    <property type="evidence" value="ECO:0007669"/>
    <property type="project" value="UniProtKB-KW"/>
</dbReference>
<keyword evidence="4" id="KW-0408">Iron</keyword>
<dbReference type="AlphaFoldDB" id="A0A7C5U7G2"/>
<evidence type="ECO:0000256" key="5">
    <source>
        <dbReference type="ARBA" id="ARBA00023014"/>
    </source>
</evidence>
<dbReference type="PANTHER" id="PTHR44379:SF8">
    <property type="entry name" value="XANTHINE DEHYDROGENASE IRON-SULFUR-BINDING SUBUNIT XDHC-RELATED"/>
    <property type="match status" value="1"/>
</dbReference>
<keyword evidence="3" id="KW-0560">Oxidoreductase</keyword>
<protein>
    <submittedName>
        <fullName evidence="7">(2Fe-2S)-binding protein</fullName>
    </submittedName>
</protein>
<proteinExistence type="predicted"/>
<feature type="domain" description="2Fe-2S ferredoxin-type" evidence="6">
    <location>
        <begin position="9"/>
        <end position="85"/>
    </location>
</feature>
<keyword evidence="1" id="KW-0001">2Fe-2S</keyword>
<dbReference type="PANTHER" id="PTHR44379">
    <property type="entry name" value="OXIDOREDUCTASE WITH IRON-SULFUR SUBUNIT"/>
    <property type="match status" value="1"/>
</dbReference>
<reference evidence="7" key="1">
    <citation type="journal article" date="2020" name="mSystems">
        <title>Genome- and Community-Level Interaction Insights into Carbon Utilization and Element Cycling Functions of Hydrothermarchaeota in Hydrothermal Sediment.</title>
        <authorList>
            <person name="Zhou Z."/>
            <person name="Liu Y."/>
            <person name="Xu W."/>
            <person name="Pan J."/>
            <person name="Luo Z.H."/>
            <person name="Li M."/>
        </authorList>
    </citation>
    <scope>NUCLEOTIDE SEQUENCE [LARGE SCALE GENOMIC DNA]</scope>
    <source>
        <strain evidence="7">SpSt-1084</strain>
    </source>
</reference>
<dbReference type="SUPFAM" id="SSF47741">
    <property type="entry name" value="CO dehydrogenase ISP C-domain like"/>
    <property type="match status" value="1"/>
</dbReference>
<sequence>MVWRRWQLRSITVKVNGAERKVEVEDNRTLLWLIREKLKLKGTKHGCDRGDCGICTVLVNNAPVKSCLVLAPEVDGAEILTIEGLAKNGSLSPIQKSLIKHGALQCGICTAAFVLTGHWLIQHENGLYRKRVAEAIDGILCRCTGYRQIIDAILDAAKEK</sequence>
<accession>A0A7C5U7G2</accession>
<dbReference type="PROSITE" id="PS51085">
    <property type="entry name" value="2FE2S_FER_2"/>
    <property type="match status" value="1"/>
</dbReference>
<dbReference type="InterPro" id="IPR006058">
    <property type="entry name" value="2Fe2S_fd_BS"/>
</dbReference>
<dbReference type="InterPro" id="IPR002888">
    <property type="entry name" value="2Fe-2S-bd"/>
</dbReference>
<dbReference type="Gene3D" id="1.10.150.120">
    <property type="entry name" value="[2Fe-2S]-binding domain"/>
    <property type="match status" value="1"/>
</dbReference>
<dbReference type="InterPro" id="IPR001041">
    <property type="entry name" value="2Fe-2S_ferredoxin-type"/>
</dbReference>
<dbReference type="Pfam" id="PF01799">
    <property type="entry name" value="Fer2_2"/>
    <property type="match status" value="1"/>
</dbReference>
<evidence type="ECO:0000256" key="1">
    <source>
        <dbReference type="ARBA" id="ARBA00022714"/>
    </source>
</evidence>
<keyword evidence="2" id="KW-0479">Metal-binding</keyword>
<dbReference type="InterPro" id="IPR036010">
    <property type="entry name" value="2Fe-2S_ferredoxin-like_sf"/>
</dbReference>